<gene>
    <name evidence="1" type="ORF">AB447_217850</name>
    <name evidence="2" type="ORF">P8828_15020</name>
</gene>
<evidence type="ECO:0000313" key="1">
    <source>
        <dbReference type="EMBL" id="KRT93660.1"/>
    </source>
</evidence>
<name>A0A0J6F2P6_9BACI</name>
<dbReference type="EMBL" id="LECW02000020">
    <property type="protein sequence ID" value="KRT93660.1"/>
    <property type="molecule type" value="Genomic_DNA"/>
</dbReference>
<reference evidence="2 4" key="3">
    <citation type="submission" date="2023-03" db="EMBL/GenBank/DDBJ databases">
        <title>Agriculturally important microbes genome sequencing.</title>
        <authorList>
            <person name="Dunlap C."/>
        </authorList>
    </citation>
    <scope>NUCLEOTIDE SEQUENCE [LARGE SCALE GENOMIC DNA]</scope>
    <source>
        <strain evidence="2 4">CBP-3203</strain>
    </source>
</reference>
<accession>A0A0J6F2P6</accession>
<evidence type="ECO:0000313" key="4">
    <source>
        <dbReference type="Proteomes" id="UP001341297"/>
    </source>
</evidence>
<protein>
    <submittedName>
        <fullName evidence="1">Small nuclear ribonucleoprotein</fullName>
    </submittedName>
</protein>
<dbReference type="AlphaFoldDB" id="A0A0J6F2P6"/>
<proteinExistence type="predicted"/>
<dbReference type="PATRIC" id="fig|1664069.3.peg.3623"/>
<dbReference type="RefSeq" id="WP_048354850.1">
    <property type="nucleotide sequence ID" value="NZ_CP023481.1"/>
</dbReference>
<organism evidence="1 3">
    <name type="scientific">Bacillus glycinifermentans</name>
    <dbReference type="NCBI Taxonomy" id="1664069"/>
    <lineage>
        <taxon>Bacteria</taxon>
        <taxon>Bacillati</taxon>
        <taxon>Bacillota</taxon>
        <taxon>Bacilli</taxon>
        <taxon>Bacillales</taxon>
        <taxon>Bacillaceae</taxon>
        <taxon>Bacillus</taxon>
    </lineage>
</organism>
<dbReference type="EMBL" id="JARRTL010000014">
    <property type="protein sequence ID" value="MEC0486118.1"/>
    <property type="molecule type" value="Genomic_DNA"/>
</dbReference>
<evidence type="ECO:0000313" key="3">
    <source>
        <dbReference type="Proteomes" id="UP000036168"/>
    </source>
</evidence>
<reference evidence="1" key="2">
    <citation type="submission" date="2015-10" db="EMBL/GenBank/DDBJ databases">
        <authorList>
            <person name="Gilbert D.G."/>
        </authorList>
    </citation>
    <scope>NUCLEOTIDE SEQUENCE</scope>
    <source>
        <strain evidence="1">GO-13</strain>
    </source>
</reference>
<comment type="caution">
    <text evidence="1">The sequence shown here is derived from an EMBL/GenBank/DDBJ whole genome shotgun (WGS) entry which is preliminary data.</text>
</comment>
<dbReference type="OrthoDB" id="2628646at2"/>
<dbReference type="Proteomes" id="UP000036168">
    <property type="component" value="Unassembled WGS sequence"/>
</dbReference>
<reference evidence="1 3" key="1">
    <citation type="journal article" date="2015" name="Int. J. Syst. Evol. Microbiol.">
        <title>Bacillus glycinifermentans sp. nov., isolated from fermented soybean paste.</title>
        <authorList>
            <person name="Kim S.J."/>
            <person name="Dunlap C.A."/>
            <person name="Kwon S.W."/>
            <person name="Rooney A.P."/>
        </authorList>
    </citation>
    <scope>NUCLEOTIDE SEQUENCE [LARGE SCALE GENOMIC DNA]</scope>
    <source>
        <strain evidence="1 3">GO-13</strain>
    </source>
</reference>
<accession>A0A0J6HB05</accession>
<dbReference type="Proteomes" id="UP001341297">
    <property type="component" value="Unassembled WGS sequence"/>
</dbReference>
<evidence type="ECO:0000313" key="2">
    <source>
        <dbReference type="EMBL" id="MEC0486118.1"/>
    </source>
</evidence>
<dbReference type="GO" id="GO:1990904">
    <property type="term" value="C:ribonucleoprotein complex"/>
    <property type="evidence" value="ECO:0007669"/>
    <property type="project" value="UniProtKB-KW"/>
</dbReference>
<keyword evidence="1" id="KW-0687">Ribonucleoprotein</keyword>
<sequence>MSVPKGVQTSMPHDHDRSLHNLCRKYMHYHVVLKLKDGRSVHGILENAGQREATVYVPERVTEEKQFYGGNGLPIRSYRRFKRMVFPFSQMTSLYPFPYY</sequence>
<keyword evidence="4" id="KW-1185">Reference proteome</keyword>